<accession>A0A4Z0FBM6</accession>
<dbReference type="PANTHER" id="PTHR36573">
    <property type="entry name" value="INTERMEMBRANE PHOSPHOLIPID TRANSPORT SYSTEM BINDING PROTEIN MLAC"/>
    <property type="match status" value="1"/>
</dbReference>
<evidence type="ECO:0000313" key="2">
    <source>
        <dbReference type="EMBL" id="TFZ82906.1"/>
    </source>
</evidence>
<dbReference type="PIRSF" id="PIRSF004649">
    <property type="entry name" value="MlaC"/>
    <property type="match status" value="1"/>
</dbReference>
<dbReference type="Pfam" id="PF05494">
    <property type="entry name" value="MlaC"/>
    <property type="match status" value="1"/>
</dbReference>
<sequence length="209" mass="24005">MRIISAVLLVLCLSLPTFAQAQLKTDNPAQFIQTLMDQVLGTIKTERPRLQNDRQALRQLVNEGILPHADFRTTSRLVLGPFWSQATDAQKAAFMDAFQDMLMRTYADALLSYEDQPIRVKRPTGGYFDWDKAVPTEIVLKDGRPVQVKYYLYRNPQGEWKVYDVVAENVSFIMSYRNVLQEDARRLGLDGLIEKMRTQNIPVKQAHAQ</sequence>
<dbReference type="EMBL" id="SRIO01000006">
    <property type="protein sequence ID" value="TFZ82906.1"/>
    <property type="molecule type" value="Genomic_DNA"/>
</dbReference>
<protein>
    <submittedName>
        <fullName evidence="2">ABC transporter substrate-binding protein</fullName>
    </submittedName>
</protein>
<feature type="chain" id="PRO_5021386298" evidence="1">
    <location>
        <begin position="22"/>
        <end position="209"/>
    </location>
</feature>
<feature type="signal peptide" evidence="1">
    <location>
        <begin position="1"/>
        <end position="21"/>
    </location>
</feature>
<keyword evidence="1" id="KW-0732">Signal</keyword>
<organism evidence="2 3">
    <name type="scientific">Candidatus Macondimonas diazotrophica</name>
    <dbReference type="NCBI Taxonomy" id="2305248"/>
    <lineage>
        <taxon>Bacteria</taxon>
        <taxon>Pseudomonadati</taxon>
        <taxon>Pseudomonadota</taxon>
        <taxon>Gammaproteobacteria</taxon>
        <taxon>Chromatiales</taxon>
        <taxon>Ectothiorhodospiraceae</taxon>
        <taxon>Candidatus Macondimonas</taxon>
    </lineage>
</organism>
<name>A0A4Z0FBM6_9GAMM</name>
<reference evidence="2 3" key="1">
    <citation type="journal article" date="2019" name="ISME J.">
        <title>Candidatus Macondimonas diazotrophica, a novel gammaproteobacterial genus dominating crude-oil-contaminated coastal sediments.</title>
        <authorList>
            <person name="Karthikeyan S."/>
            <person name="Konstantinidis K."/>
        </authorList>
    </citation>
    <scope>NUCLEOTIDE SEQUENCE [LARGE SCALE GENOMIC DNA]</scope>
    <source>
        <strain evidence="2 3">KTK01</strain>
    </source>
</reference>
<evidence type="ECO:0000256" key="1">
    <source>
        <dbReference type="SAM" id="SignalP"/>
    </source>
</evidence>
<dbReference type="Gene3D" id="3.10.450.710">
    <property type="entry name" value="Tgt2/MlaC"/>
    <property type="match status" value="1"/>
</dbReference>
<comment type="caution">
    <text evidence="2">The sequence shown here is derived from an EMBL/GenBank/DDBJ whole genome shotgun (WGS) entry which is preliminary data.</text>
</comment>
<gene>
    <name evidence="2" type="ORF">E4680_06425</name>
</gene>
<dbReference type="AlphaFoldDB" id="A0A4Z0FBM6"/>
<evidence type="ECO:0000313" key="3">
    <source>
        <dbReference type="Proteomes" id="UP000297890"/>
    </source>
</evidence>
<dbReference type="OrthoDB" id="9787053at2"/>
<dbReference type="PANTHER" id="PTHR36573:SF1">
    <property type="entry name" value="INTERMEMBRANE PHOSPHOLIPID TRANSPORT SYSTEM BINDING PROTEIN MLAC"/>
    <property type="match status" value="1"/>
</dbReference>
<dbReference type="RefSeq" id="WP_135281576.1">
    <property type="nucleotide sequence ID" value="NZ_SRIO01000006.1"/>
</dbReference>
<dbReference type="InterPro" id="IPR008869">
    <property type="entry name" value="MlaC/ttg2D"/>
</dbReference>
<keyword evidence="3" id="KW-1185">Reference proteome</keyword>
<dbReference type="Proteomes" id="UP000297890">
    <property type="component" value="Unassembled WGS sequence"/>
</dbReference>
<dbReference type="InterPro" id="IPR042245">
    <property type="entry name" value="Tgt2/MlaC_sf"/>
</dbReference>
<proteinExistence type="predicted"/>